<evidence type="ECO:0000313" key="1">
    <source>
        <dbReference type="EMBL" id="AXH53932.1"/>
    </source>
</evidence>
<protein>
    <submittedName>
        <fullName evidence="1">Uncharacterized protein</fullName>
    </submittedName>
</protein>
<dbReference type="EMBL" id="CP031225">
    <property type="protein sequence ID" value="AXH53932.1"/>
    <property type="molecule type" value="Genomic_DNA"/>
</dbReference>
<evidence type="ECO:0000313" key="2">
    <source>
        <dbReference type="Proteomes" id="UP000006426"/>
    </source>
</evidence>
<proteinExistence type="predicted"/>
<dbReference type="Proteomes" id="UP000006426">
    <property type="component" value="Chromosome"/>
</dbReference>
<organism evidence="1 2">
    <name type="scientific">Pseudomonas amygdali pv. lachrymans str. M301315</name>
    <dbReference type="NCBI Taxonomy" id="629260"/>
    <lineage>
        <taxon>Bacteria</taxon>
        <taxon>Pseudomonadati</taxon>
        <taxon>Pseudomonadota</taxon>
        <taxon>Gammaproteobacteria</taxon>
        <taxon>Pseudomonadales</taxon>
        <taxon>Pseudomonadaceae</taxon>
        <taxon>Pseudomonas</taxon>
        <taxon>Pseudomonas amygdali</taxon>
    </lineage>
</organism>
<sequence length="66" mass="7053">MENPQANLPATNLEHTCLILLALGHAVTQLSEKRVDDTSGLDAIPQCYDDLMAGRCKGDIKSVADA</sequence>
<dbReference type="AlphaFoldDB" id="A0AAD0LRW5"/>
<name>A0AAD0LRW5_PSEAV</name>
<accession>A0AAD0LRW5</accession>
<gene>
    <name evidence="1" type="ORF">PLA107_000130</name>
</gene>
<reference evidence="1 2" key="1">
    <citation type="journal article" date="2011" name="PLoS Pathog.">
        <title>Dynamic evolution of pathogenicity revealed by sequencing and comparative genomics of 19 Pseudomonas syringae isolates.</title>
        <authorList>
            <person name="Baltrus D.A."/>
            <person name="Nishimura M.T."/>
            <person name="Romanchuk A."/>
            <person name="Chang J.H."/>
            <person name="Mukhtar M.S."/>
            <person name="Cherkis K."/>
            <person name="Roach J."/>
            <person name="Grant S.R."/>
            <person name="Jones C.D."/>
            <person name="Dangl J.L."/>
        </authorList>
    </citation>
    <scope>NUCLEOTIDE SEQUENCE [LARGE SCALE GENOMIC DNA]</scope>
    <source>
        <strain evidence="1 2">M301315</strain>
    </source>
</reference>